<dbReference type="PROSITE" id="PS01094">
    <property type="entry name" value="UPF0076"/>
    <property type="match status" value="1"/>
</dbReference>
<dbReference type="InterPro" id="IPR035709">
    <property type="entry name" value="YoaB-like"/>
</dbReference>
<dbReference type="PANTHER" id="PTHR47328:SF1">
    <property type="entry name" value="RUTC FAMILY PROTEIN YOAB"/>
    <property type="match status" value="1"/>
</dbReference>
<organism evidence="2 3">
    <name type="scientific">Pasteurella oralis</name>
    <dbReference type="NCBI Taxonomy" id="1071947"/>
    <lineage>
        <taxon>Bacteria</taxon>
        <taxon>Pseudomonadati</taxon>
        <taxon>Pseudomonadota</taxon>
        <taxon>Gammaproteobacteria</taxon>
        <taxon>Pasteurellales</taxon>
        <taxon>Pasteurellaceae</taxon>
        <taxon>Pasteurella</taxon>
    </lineage>
</organism>
<dbReference type="InterPro" id="IPR035959">
    <property type="entry name" value="RutC-like_sf"/>
</dbReference>
<proteinExistence type="inferred from homology"/>
<dbReference type="Gene3D" id="3.30.1330.40">
    <property type="entry name" value="RutC-like"/>
    <property type="match status" value="1"/>
</dbReference>
<dbReference type="InterPro" id="IPR019897">
    <property type="entry name" value="RidA_CS"/>
</dbReference>
<dbReference type="Proteomes" id="UP001597420">
    <property type="component" value="Unassembled WGS sequence"/>
</dbReference>
<dbReference type="RefSeq" id="WP_101775832.1">
    <property type="nucleotide sequence ID" value="NZ_JAUNLA010000003.1"/>
</dbReference>
<accession>A0ABW4NU09</accession>
<reference evidence="3" key="1">
    <citation type="journal article" date="2019" name="Int. J. Syst. Evol. Microbiol.">
        <title>The Global Catalogue of Microorganisms (GCM) 10K type strain sequencing project: providing services to taxonomists for standard genome sequencing and annotation.</title>
        <authorList>
            <consortium name="The Broad Institute Genomics Platform"/>
            <consortium name="The Broad Institute Genome Sequencing Center for Infectious Disease"/>
            <person name="Wu L."/>
            <person name="Ma J."/>
        </authorList>
    </citation>
    <scope>NUCLEOTIDE SEQUENCE [LARGE SCALE GENOMIC DNA]</scope>
    <source>
        <strain evidence="3">CCM 7950</strain>
    </source>
</reference>
<name>A0ABW4NU09_9PAST</name>
<sequence length="117" mass="13133">MVSIQRFHSTSRLSEMAIYNGVIYLAGQVPEKTVQEAAYEQTKEILDLIDQLLAEVGANKSRIISAQIYLADMSDYDEMNRAWDEWVDTKSPPTRATVEAKLAVPDWKVEIVITAAA</sequence>
<comment type="similarity">
    <text evidence="1">Belongs to the RutC family.</text>
</comment>
<dbReference type="InterPro" id="IPR006175">
    <property type="entry name" value="YjgF/YER057c/UK114"/>
</dbReference>
<protein>
    <submittedName>
        <fullName evidence="2">RidA family protein</fullName>
    </submittedName>
</protein>
<dbReference type="Pfam" id="PF01042">
    <property type="entry name" value="Ribonuc_L-PSP"/>
    <property type="match status" value="1"/>
</dbReference>
<keyword evidence="3" id="KW-1185">Reference proteome</keyword>
<dbReference type="SUPFAM" id="SSF55298">
    <property type="entry name" value="YjgF-like"/>
    <property type="match status" value="1"/>
</dbReference>
<dbReference type="CDD" id="cd06150">
    <property type="entry name" value="YjgF_YER057c_UK114_like_2"/>
    <property type="match status" value="1"/>
</dbReference>
<dbReference type="EMBL" id="JBHUFP010000007">
    <property type="protein sequence ID" value="MFD1805961.1"/>
    <property type="molecule type" value="Genomic_DNA"/>
</dbReference>
<evidence type="ECO:0000313" key="3">
    <source>
        <dbReference type="Proteomes" id="UP001597420"/>
    </source>
</evidence>
<evidence type="ECO:0000313" key="2">
    <source>
        <dbReference type="EMBL" id="MFD1805961.1"/>
    </source>
</evidence>
<gene>
    <name evidence="2" type="ORF">ACFSAV_06170</name>
</gene>
<comment type="caution">
    <text evidence="2">The sequence shown here is derived from an EMBL/GenBank/DDBJ whole genome shotgun (WGS) entry which is preliminary data.</text>
</comment>
<dbReference type="PANTHER" id="PTHR47328">
    <property type="match status" value="1"/>
</dbReference>
<evidence type="ECO:0000256" key="1">
    <source>
        <dbReference type="ARBA" id="ARBA00010552"/>
    </source>
</evidence>